<name>A0ABQ4CF04_9ACTN</name>
<evidence type="ECO:0000313" key="1">
    <source>
        <dbReference type="EMBL" id="GIF61351.1"/>
    </source>
</evidence>
<reference evidence="1 2" key="1">
    <citation type="submission" date="2021-01" db="EMBL/GenBank/DDBJ databases">
        <title>Whole genome shotgun sequence of Asanoa iriomotensis NBRC 100142.</title>
        <authorList>
            <person name="Komaki H."/>
            <person name="Tamura T."/>
        </authorList>
    </citation>
    <scope>NUCLEOTIDE SEQUENCE [LARGE SCALE GENOMIC DNA]</scope>
    <source>
        <strain evidence="1 2">NBRC 100142</strain>
    </source>
</reference>
<proteinExistence type="predicted"/>
<accession>A0ABQ4CF04</accession>
<keyword evidence="2" id="KW-1185">Reference proteome</keyword>
<gene>
    <name evidence="1" type="ORF">Air01nite_74460</name>
</gene>
<comment type="caution">
    <text evidence="1">The sequence shown here is derived from an EMBL/GenBank/DDBJ whole genome shotgun (WGS) entry which is preliminary data.</text>
</comment>
<evidence type="ECO:0000313" key="2">
    <source>
        <dbReference type="Proteomes" id="UP000624325"/>
    </source>
</evidence>
<protein>
    <recommendedName>
        <fullName evidence="3">Integrase</fullName>
    </recommendedName>
</protein>
<evidence type="ECO:0008006" key="3">
    <source>
        <dbReference type="Google" id="ProtNLM"/>
    </source>
</evidence>
<organism evidence="1 2">
    <name type="scientific">Asanoa iriomotensis</name>
    <dbReference type="NCBI Taxonomy" id="234613"/>
    <lineage>
        <taxon>Bacteria</taxon>
        <taxon>Bacillati</taxon>
        <taxon>Actinomycetota</taxon>
        <taxon>Actinomycetes</taxon>
        <taxon>Micromonosporales</taxon>
        <taxon>Micromonosporaceae</taxon>
        <taxon>Asanoa</taxon>
    </lineage>
</organism>
<dbReference type="Proteomes" id="UP000624325">
    <property type="component" value="Unassembled WGS sequence"/>
</dbReference>
<sequence>MTTPSAPLSGALATDPYASHVVARLLDFFADTTPWPRRLWDVSSGLALREAHEAARWQANQALSPGAVTWYLSSLQRQLGPDRGLGDGKLRRLLMDLLKRGLAVNSAERRQLGQLLPTIVTGYLDRWRDALLAGPIPSAERLARAIATHLLDLGHSSGHLHRWARELSQKPGTTLGDLLAEACGVARRGDVTYEVLVPFASLPNHVQLAAHLPEWLDATRAAHWLAMNNVAKPPRQYGAFLYSITAKDPTAAARAAGALVQRLQARATYARGEAAGRLEPVGKVWIAGHDHPLPVSPPARGVDVLSLVREKTMYAISTKGALDDALEMAAPLNAGPAAPAVSGAWSAIESLLSQASDAGEGRPGRVVAADRLAAIVACSWPRAELTALSYRHRPEVPDALSVELDSLKKNLDRSRAMAVALHDGVALAVNSPSDNAAVQRIAAVVANPYKELADVRAVFEGVVRRLYRQRNIVVHGGTTASVAMDATLRTASPLVGAGFDRLVHAKLQTGVGPLELAARAANSLELIGDPLGPDLCSLLE</sequence>
<dbReference type="EMBL" id="BONC01000101">
    <property type="protein sequence ID" value="GIF61351.1"/>
    <property type="molecule type" value="Genomic_DNA"/>
</dbReference>